<feature type="domain" description="Copper amine oxidase-like N-terminal" evidence="2">
    <location>
        <begin position="62"/>
        <end position="153"/>
    </location>
</feature>
<dbReference type="EMBL" id="FNDD01000005">
    <property type="protein sequence ID" value="SDG93292.1"/>
    <property type="molecule type" value="Genomic_DNA"/>
</dbReference>
<dbReference type="Pfam" id="PF07833">
    <property type="entry name" value="Cu_amine_oxidN1"/>
    <property type="match status" value="1"/>
</dbReference>
<dbReference type="InterPro" id="IPR012669">
    <property type="entry name" value="Pectate_lyase"/>
</dbReference>
<gene>
    <name evidence="3" type="ORF">SAMN04488136_1055</name>
</gene>
<evidence type="ECO:0000313" key="3">
    <source>
        <dbReference type="EMBL" id="SDG93292.1"/>
    </source>
</evidence>
<dbReference type="Gene3D" id="3.30.457.10">
    <property type="entry name" value="Copper amine oxidase-like, N-terminal domain"/>
    <property type="match status" value="1"/>
</dbReference>
<feature type="chain" id="PRO_5011591806" evidence="1">
    <location>
        <begin position="25"/>
        <end position="510"/>
    </location>
</feature>
<keyword evidence="3" id="KW-0456">Lyase</keyword>
<dbReference type="STRING" id="861298.SAMN04488136_1055"/>
<dbReference type="Pfam" id="PF09492">
    <property type="entry name" value="Pec_lyase"/>
    <property type="match status" value="1"/>
</dbReference>
<keyword evidence="4" id="KW-1185">Reference proteome</keyword>
<keyword evidence="1" id="KW-0732">Signal</keyword>
<accession>A0A1G7YA09</accession>
<evidence type="ECO:0000313" key="4">
    <source>
        <dbReference type="Proteomes" id="UP000198854"/>
    </source>
</evidence>
<dbReference type="PROSITE" id="PS51257">
    <property type="entry name" value="PROKAR_LIPOPROTEIN"/>
    <property type="match status" value="1"/>
</dbReference>
<dbReference type="SUPFAM" id="SSF81853">
    <property type="entry name" value="Family 10 polysaccharide lyase"/>
    <property type="match status" value="1"/>
</dbReference>
<sequence>MTMLKKTYIAAALTAACFTGAIQAQELTWDNANLHTVSLMMSEPMMKVDGSYHELLDSYYLKPIMTEDKVVMAPLDDIIDELNGVTKFDGKKIEFTLNGKTVAMTDGSPVASVDGKKVEAPAAAKLVEGALYVPFKFVFEQFGGKYKWNSSRQLAEVTLLRPEGSIFKAKKGKISLKTIGKQKDDWYGSAEAQSVADAMLKNQNQDGGWFKIGSSDSLAQVYDRDTFPTYRQKSTIDNDATYIQIMTLAKVYQHTNKAEYKDAVIRGVEYLLDGQYKNGGWPQFFPNSEGYHRHVTFNDNAIANTLNVMRDVASQKDEFAFVPNDLAKRAQASMDQGLRFVLDNQVVSNGQKTGWCAQYNVDTLACERGRSYELASISGDESVNVIKFLMSVENPSAEVVDSINSAVSFLKSQEIPGKKMVKTPDDTMEFGVNRVVIDKEGSSVWPRFINIENLQPLYSNRQGDKLDKFEDVSYERRVKYSWLVTGPGKMFKNDYPQWQEKFSPSVNALN</sequence>
<dbReference type="InterPro" id="IPR012854">
    <property type="entry name" value="Cu_amine_oxidase-like_N"/>
</dbReference>
<dbReference type="AlphaFoldDB" id="A0A1G7YA09"/>
<evidence type="ECO:0000259" key="2">
    <source>
        <dbReference type="Pfam" id="PF07833"/>
    </source>
</evidence>
<name>A0A1G7YA09_9VIBR</name>
<dbReference type="GO" id="GO:0016829">
    <property type="term" value="F:lyase activity"/>
    <property type="evidence" value="ECO:0007669"/>
    <property type="project" value="UniProtKB-KW"/>
</dbReference>
<organism evidence="3 4">
    <name type="scientific">Vibrio xiamenensis</name>
    <dbReference type="NCBI Taxonomy" id="861298"/>
    <lineage>
        <taxon>Bacteria</taxon>
        <taxon>Pseudomonadati</taxon>
        <taxon>Pseudomonadota</taxon>
        <taxon>Gammaproteobacteria</taxon>
        <taxon>Vibrionales</taxon>
        <taxon>Vibrionaceae</taxon>
        <taxon>Vibrio</taxon>
    </lineage>
</organism>
<dbReference type="OrthoDB" id="9804686at2"/>
<reference evidence="3 4" key="1">
    <citation type="submission" date="2016-10" db="EMBL/GenBank/DDBJ databases">
        <authorList>
            <person name="de Groot N.N."/>
        </authorList>
    </citation>
    <scope>NUCLEOTIDE SEQUENCE [LARGE SCALE GENOMIC DNA]</scope>
    <source>
        <strain evidence="3 4">CGMCC 1.10228</strain>
    </source>
</reference>
<dbReference type="SUPFAM" id="SSF55383">
    <property type="entry name" value="Copper amine oxidase, domain N"/>
    <property type="match status" value="1"/>
</dbReference>
<dbReference type="Gene3D" id="1.50.10.20">
    <property type="match status" value="1"/>
</dbReference>
<proteinExistence type="predicted"/>
<feature type="signal peptide" evidence="1">
    <location>
        <begin position="1"/>
        <end position="24"/>
    </location>
</feature>
<dbReference type="NCBIfam" id="TIGR02474">
    <property type="entry name" value="pec_lyase"/>
    <property type="match status" value="1"/>
</dbReference>
<evidence type="ECO:0000256" key="1">
    <source>
        <dbReference type="SAM" id="SignalP"/>
    </source>
</evidence>
<dbReference type="InterPro" id="IPR036582">
    <property type="entry name" value="Mao_N_sf"/>
</dbReference>
<dbReference type="RefSeq" id="WP_093270592.1">
    <property type="nucleotide sequence ID" value="NZ_FNDD01000005.1"/>
</dbReference>
<dbReference type="Proteomes" id="UP000198854">
    <property type="component" value="Unassembled WGS sequence"/>
</dbReference>
<protein>
    <submittedName>
        <fullName evidence="3">Pectate lyase, PelA/Pel-15E family</fullName>
    </submittedName>
</protein>